<sequence>MQLNALASFMFLALGANAGVVDKRSGEGVHLANCYQRSPLGDIPYSKMIYYADDSQASQNVVPSSSNQCYVTNPGAGGWKTWEGSSITCTFPTNTFFTSKIQSGAGGYSVGQYAGPGQNSFHGFNCYRDNNHQLYDDGTHNCWSVYYCLGA</sequence>
<protein>
    <submittedName>
        <fullName evidence="1">Uncharacterized protein</fullName>
    </submittedName>
</protein>
<dbReference type="Proteomes" id="UP000724584">
    <property type="component" value="Unassembled WGS sequence"/>
</dbReference>
<accession>A0ACB7P034</accession>
<evidence type="ECO:0000313" key="2">
    <source>
        <dbReference type="Proteomes" id="UP000724584"/>
    </source>
</evidence>
<proteinExistence type="predicted"/>
<evidence type="ECO:0000313" key="1">
    <source>
        <dbReference type="EMBL" id="KAH6627330.1"/>
    </source>
</evidence>
<comment type="caution">
    <text evidence="1">The sequence shown here is derived from an EMBL/GenBank/DDBJ whole genome shotgun (WGS) entry which is preliminary data.</text>
</comment>
<name>A0ACB7P034_9PEZI</name>
<gene>
    <name evidence="1" type="ORF">F5144DRAFT_621567</name>
</gene>
<keyword evidence="2" id="KW-1185">Reference proteome</keyword>
<organism evidence="1 2">
    <name type="scientific">Chaetomium tenue</name>
    <dbReference type="NCBI Taxonomy" id="1854479"/>
    <lineage>
        <taxon>Eukaryota</taxon>
        <taxon>Fungi</taxon>
        <taxon>Dikarya</taxon>
        <taxon>Ascomycota</taxon>
        <taxon>Pezizomycotina</taxon>
        <taxon>Sordariomycetes</taxon>
        <taxon>Sordariomycetidae</taxon>
        <taxon>Sordariales</taxon>
        <taxon>Chaetomiaceae</taxon>
        <taxon>Chaetomium</taxon>
    </lineage>
</organism>
<dbReference type="EMBL" id="JAGIZQ010000005">
    <property type="protein sequence ID" value="KAH6627330.1"/>
    <property type="molecule type" value="Genomic_DNA"/>
</dbReference>
<reference evidence="1 2" key="1">
    <citation type="journal article" date="2021" name="Nat. Commun.">
        <title>Genetic determinants of endophytism in the Arabidopsis root mycobiome.</title>
        <authorList>
            <person name="Mesny F."/>
            <person name="Miyauchi S."/>
            <person name="Thiergart T."/>
            <person name="Pickel B."/>
            <person name="Atanasova L."/>
            <person name="Karlsson M."/>
            <person name="Huettel B."/>
            <person name="Barry K.W."/>
            <person name="Haridas S."/>
            <person name="Chen C."/>
            <person name="Bauer D."/>
            <person name="Andreopoulos W."/>
            <person name="Pangilinan J."/>
            <person name="LaButti K."/>
            <person name="Riley R."/>
            <person name="Lipzen A."/>
            <person name="Clum A."/>
            <person name="Drula E."/>
            <person name="Henrissat B."/>
            <person name="Kohler A."/>
            <person name="Grigoriev I.V."/>
            <person name="Martin F.M."/>
            <person name="Hacquard S."/>
        </authorList>
    </citation>
    <scope>NUCLEOTIDE SEQUENCE [LARGE SCALE GENOMIC DNA]</scope>
    <source>
        <strain evidence="1 2">MPI-SDFR-AT-0079</strain>
    </source>
</reference>